<dbReference type="InterPro" id="IPR036263">
    <property type="entry name" value="Chorismate_II_sf"/>
</dbReference>
<dbReference type="Gene3D" id="1.20.59.10">
    <property type="entry name" value="Chorismate mutase"/>
    <property type="match status" value="1"/>
</dbReference>
<dbReference type="InterPro" id="IPR036979">
    <property type="entry name" value="CM_dom_sf"/>
</dbReference>
<evidence type="ECO:0000313" key="4">
    <source>
        <dbReference type="Proteomes" id="UP000655366"/>
    </source>
</evidence>
<dbReference type="PANTHER" id="PTHR38041">
    <property type="entry name" value="CHORISMATE MUTASE"/>
    <property type="match status" value="1"/>
</dbReference>
<dbReference type="GO" id="GO:0009697">
    <property type="term" value="P:salicylic acid biosynthetic process"/>
    <property type="evidence" value="ECO:0007669"/>
    <property type="project" value="TreeGrafter"/>
</dbReference>
<evidence type="ECO:0000259" key="2">
    <source>
        <dbReference type="PROSITE" id="PS51168"/>
    </source>
</evidence>
<dbReference type="Proteomes" id="UP000655366">
    <property type="component" value="Unassembled WGS sequence"/>
</dbReference>
<reference evidence="3 4" key="1">
    <citation type="submission" date="2020-11" db="EMBL/GenBank/DDBJ databases">
        <title>Arthrobacter antarcticus sp. nov., isolated from Antarctic Soil.</title>
        <authorList>
            <person name="Li J."/>
        </authorList>
    </citation>
    <scope>NUCLEOTIDE SEQUENCE [LARGE SCALE GENOMIC DNA]</scope>
    <source>
        <strain evidence="3 4">Z1-20</strain>
    </source>
</reference>
<evidence type="ECO:0000256" key="1">
    <source>
        <dbReference type="ARBA" id="ARBA00023235"/>
    </source>
</evidence>
<dbReference type="SMART" id="SM00830">
    <property type="entry name" value="CM_2"/>
    <property type="match status" value="1"/>
</dbReference>
<keyword evidence="1 3" id="KW-0413">Isomerase</keyword>
<dbReference type="InterPro" id="IPR002701">
    <property type="entry name" value="CM_II_prokaryot"/>
</dbReference>
<gene>
    <name evidence="3" type="ORF">IV500_08650</name>
</gene>
<dbReference type="InterPro" id="IPR051331">
    <property type="entry name" value="Chorismate_mutase-related"/>
</dbReference>
<dbReference type="AlphaFoldDB" id="A0A931CR38"/>
<dbReference type="EMBL" id="JADNYM010000009">
    <property type="protein sequence ID" value="MBG0739456.1"/>
    <property type="molecule type" value="Genomic_DNA"/>
</dbReference>
<dbReference type="GO" id="GO:0004106">
    <property type="term" value="F:chorismate mutase activity"/>
    <property type="evidence" value="ECO:0007669"/>
    <property type="project" value="UniProtKB-EC"/>
</dbReference>
<dbReference type="SUPFAM" id="SSF48600">
    <property type="entry name" value="Chorismate mutase II"/>
    <property type="match status" value="1"/>
</dbReference>
<dbReference type="EC" id="5.4.99.5" evidence="3"/>
<dbReference type="PROSITE" id="PS51168">
    <property type="entry name" value="CHORISMATE_MUT_2"/>
    <property type="match status" value="1"/>
</dbReference>
<accession>A0A931CR38</accession>
<protein>
    <submittedName>
        <fullName evidence="3">Chorismate mutase</fullName>
        <ecNumber evidence="3">5.4.99.5</ecNumber>
    </submittedName>
</protein>
<dbReference type="InterPro" id="IPR010951">
    <property type="entry name" value="CM_bact"/>
</dbReference>
<name>A0A931CR38_9MICC</name>
<dbReference type="NCBIfam" id="TIGR01795">
    <property type="entry name" value="CM_mono_cladeE"/>
    <property type="match status" value="1"/>
</dbReference>
<dbReference type="GO" id="GO:0046417">
    <property type="term" value="P:chorismate metabolic process"/>
    <property type="evidence" value="ECO:0007669"/>
    <property type="project" value="InterPro"/>
</dbReference>
<dbReference type="NCBIfam" id="NF006691">
    <property type="entry name" value="PRK09239.1"/>
    <property type="match status" value="1"/>
</dbReference>
<comment type="caution">
    <text evidence="3">The sequence shown here is derived from an EMBL/GenBank/DDBJ whole genome shotgun (WGS) entry which is preliminary data.</text>
</comment>
<proteinExistence type="predicted"/>
<dbReference type="RefSeq" id="WP_196396400.1">
    <property type="nucleotide sequence ID" value="NZ_JADNYM010000009.1"/>
</dbReference>
<evidence type="ECO:0000313" key="3">
    <source>
        <dbReference type="EMBL" id="MBG0739456.1"/>
    </source>
</evidence>
<keyword evidence="4" id="KW-1185">Reference proteome</keyword>
<dbReference type="PANTHER" id="PTHR38041:SF1">
    <property type="entry name" value="CHORISMATE MUTASE"/>
    <property type="match status" value="1"/>
</dbReference>
<dbReference type="Pfam" id="PF01817">
    <property type="entry name" value="CM_2"/>
    <property type="match status" value="1"/>
</dbReference>
<sequence>MTEPTPSHEAEADFDPTASSLAGHIDPAVMAELLAMRSSIDNIDATLVYLLAERFKATQRVGFLKAQHQLPPGDPGREAAQIARLRALAESAHLDPAFAEKFLNFIISEVIRHHQAISDSHTEALRTGATPVVKSAPLADSTLDGGGSQWR</sequence>
<organism evidence="3 4">
    <name type="scientific">Arthrobacter terrae</name>
    <dbReference type="NCBI Taxonomy" id="2935737"/>
    <lineage>
        <taxon>Bacteria</taxon>
        <taxon>Bacillati</taxon>
        <taxon>Actinomycetota</taxon>
        <taxon>Actinomycetes</taxon>
        <taxon>Micrococcales</taxon>
        <taxon>Micrococcaceae</taxon>
        <taxon>Arthrobacter</taxon>
    </lineage>
</organism>
<feature type="domain" description="Chorismate mutase" evidence="2">
    <location>
        <begin position="27"/>
        <end position="118"/>
    </location>
</feature>